<organism evidence="1 2">
    <name type="scientific">Actinacidiphila guanduensis</name>
    <dbReference type="NCBI Taxonomy" id="310781"/>
    <lineage>
        <taxon>Bacteria</taxon>
        <taxon>Bacillati</taxon>
        <taxon>Actinomycetota</taxon>
        <taxon>Actinomycetes</taxon>
        <taxon>Kitasatosporales</taxon>
        <taxon>Streptomycetaceae</taxon>
        <taxon>Actinacidiphila</taxon>
    </lineage>
</organism>
<evidence type="ECO:0000313" key="1">
    <source>
        <dbReference type="EMBL" id="SDP40868.1"/>
    </source>
</evidence>
<protein>
    <submittedName>
        <fullName evidence="1">Uncharacterized protein</fullName>
    </submittedName>
</protein>
<keyword evidence="2" id="KW-1185">Reference proteome</keyword>
<dbReference type="EMBL" id="FNIE01000028">
    <property type="protein sequence ID" value="SDP40868.1"/>
    <property type="molecule type" value="Genomic_DNA"/>
</dbReference>
<sequence length="198" mass="20334">MPSITEALALFDTASQVERLQFQLRDLLPAPAIPHLTRICAHVRTLAEITTAVGDEVNRRLANLPLSVGSAKAVQAYSDALAPLGETMTELGRIQAEIAFFNFTTHPAASDNAVVLAAAGQQANEIITGCCEAADEILDTVTGELRLAATELAPPPTRAQATALARSPHIPGPGQSATAPAVAAASALPAATAGAKGR</sequence>
<proteinExistence type="predicted"/>
<dbReference type="RefSeq" id="WP_093788693.1">
    <property type="nucleotide sequence ID" value="NZ_FNIE01000028.1"/>
</dbReference>
<accession>A0A1H0SI15</accession>
<dbReference type="Proteomes" id="UP000199341">
    <property type="component" value="Unassembled WGS sequence"/>
</dbReference>
<evidence type="ECO:0000313" key="2">
    <source>
        <dbReference type="Proteomes" id="UP000199341"/>
    </source>
</evidence>
<name>A0A1H0SI15_9ACTN</name>
<gene>
    <name evidence="1" type="ORF">SAMN05216259_12815</name>
</gene>
<reference evidence="1 2" key="1">
    <citation type="submission" date="2016-10" db="EMBL/GenBank/DDBJ databases">
        <authorList>
            <person name="de Groot N.N."/>
        </authorList>
    </citation>
    <scope>NUCLEOTIDE SEQUENCE [LARGE SCALE GENOMIC DNA]</scope>
    <source>
        <strain evidence="1 2">CGMCC 4.2022</strain>
    </source>
</reference>
<dbReference type="STRING" id="310781.SAMN05216259_12815"/>
<dbReference type="OrthoDB" id="4251086at2"/>
<dbReference type="AlphaFoldDB" id="A0A1H0SI15"/>